<keyword evidence="19" id="KW-1185">Reference proteome</keyword>
<organism evidence="18 19">
    <name type="scientific">Denticeps clupeoides</name>
    <name type="common">denticle herring</name>
    <dbReference type="NCBI Taxonomy" id="299321"/>
    <lineage>
        <taxon>Eukaryota</taxon>
        <taxon>Metazoa</taxon>
        <taxon>Chordata</taxon>
        <taxon>Craniata</taxon>
        <taxon>Vertebrata</taxon>
        <taxon>Euteleostomi</taxon>
        <taxon>Actinopterygii</taxon>
        <taxon>Neopterygii</taxon>
        <taxon>Teleostei</taxon>
        <taxon>Clupei</taxon>
        <taxon>Clupeiformes</taxon>
        <taxon>Denticipitoidei</taxon>
        <taxon>Denticipitidae</taxon>
        <taxon>Denticeps</taxon>
    </lineage>
</organism>
<keyword evidence="9 17" id="KW-0472">Membrane</keyword>
<comment type="subunit">
    <text evidence="15">Interacts with SLC19A2. Interacts with NTRK1/TRKA.</text>
</comment>
<dbReference type="Proteomes" id="UP000694580">
    <property type="component" value="Chromosome 7"/>
</dbReference>
<dbReference type="Gene3D" id="1.10.1450.10">
    <property type="entry name" value="Tetraspanin"/>
    <property type="match status" value="1"/>
</dbReference>
<keyword evidence="11" id="KW-1015">Disulfide bond</keyword>
<sequence length="258" mass="27841">MGLNGCGQISKCIVILFNIILAIDGLVMLGLGLWLRFSAETRGYFDIDMNTKQFVVGIAVLIAIGALMLIIAAFGDYGACNESRTALGIFAGLLAFLIILEIGSGVWVFTQSKEVADNLAEFYATVYAQYINKRDPSLKFTLTVINNGLSCCGIGGGLEPFVRDTCPKMSFLETFTYPSCVNVITDLFESKAPVILGFFLGNAAIMIATLICSLSLSKAIDHRNSTPPPYQLLSITTPSPSTNPLISPMPSVPMQHYI</sequence>
<comment type="subcellular location">
    <subcellularLocation>
        <location evidence="2">Cell membrane</location>
        <topology evidence="2">Multi-pass membrane protein</topology>
    </subcellularLocation>
    <subcellularLocation>
        <location evidence="17">Membrane</location>
        <topology evidence="17">Multi-pass membrane protein</topology>
    </subcellularLocation>
    <subcellularLocation>
        <location evidence="1">Secreted</location>
        <location evidence="1">Extracellular exosome</location>
    </subcellularLocation>
</comment>
<evidence type="ECO:0000256" key="17">
    <source>
        <dbReference type="RuleBase" id="RU361218"/>
    </source>
</evidence>
<evidence type="ECO:0000256" key="12">
    <source>
        <dbReference type="ARBA" id="ARBA00023180"/>
    </source>
</evidence>
<dbReference type="Ensembl" id="ENSDCDT00010048085.1">
    <property type="protein sequence ID" value="ENSDCDP00010038461.1"/>
    <property type="gene ID" value="ENSDCDG00010024848.1"/>
</dbReference>
<proteinExistence type="inferred from homology"/>
<dbReference type="Ensembl" id="ENSDCDT00010048126.1">
    <property type="protein sequence ID" value="ENSDCDP00010038489.1"/>
    <property type="gene ID" value="ENSDCDG00010024848.1"/>
</dbReference>
<dbReference type="GeneTree" id="ENSGT00940000155083"/>
<evidence type="ECO:0000256" key="1">
    <source>
        <dbReference type="ARBA" id="ARBA00004550"/>
    </source>
</evidence>
<dbReference type="GO" id="GO:0007155">
    <property type="term" value="P:cell adhesion"/>
    <property type="evidence" value="ECO:0007669"/>
    <property type="project" value="UniProtKB-KW"/>
</dbReference>
<dbReference type="PANTHER" id="PTHR19282:SF216">
    <property type="entry name" value="TETRASPANIN-1"/>
    <property type="match status" value="1"/>
</dbReference>
<feature type="transmembrane region" description="Helical" evidence="17">
    <location>
        <begin position="194"/>
        <end position="216"/>
    </location>
</feature>
<reference evidence="18 19" key="1">
    <citation type="submission" date="2020-06" db="EMBL/GenBank/DDBJ databases">
        <authorList>
            <consortium name="Wellcome Sanger Institute Data Sharing"/>
        </authorList>
    </citation>
    <scope>NUCLEOTIDE SEQUENCE [LARGE SCALE GENOMIC DNA]</scope>
</reference>
<keyword evidence="8 17" id="KW-1133">Transmembrane helix</keyword>
<evidence type="ECO:0000256" key="11">
    <source>
        <dbReference type="ARBA" id="ARBA00023157"/>
    </source>
</evidence>
<evidence type="ECO:0000256" key="8">
    <source>
        <dbReference type="ARBA" id="ARBA00022989"/>
    </source>
</evidence>
<keyword evidence="6 17" id="KW-0812">Transmembrane</keyword>
<evidence type="ECO:0000256" key="13">
    <source>
        <dbReference type="ARBA" id="ARBA00023279"/>
    </source>
</evidence>
<keyword evidence="7" id="KW-0130">Cell adhesion</keyword>
<feature type="transmembrane region" description="Helical" evidence="17">
    <location>
        <begin position="86"/>
        <end position="109"/>
    </location>
</feature>
<evidence type="ECO:0000256" key="5">
    <source>
        <dbReference type="ARBA" id="ARBA00022525"/>
    </source>
</evidence>
<keyword evidence="10" id="KW-0564">Palmitate</keyword>
<dbReference type="PRINTS" id="PR00259">
    <property type="entry name" value="TMFOUR"/>
</dbReference>
<dbReference type="SUPFAM" id="SSF48652">
    <property type="entry name" value="Tetraspanin"/>
    <property type="match status" value="1"/>
</dbReference>
<feature type="transmembrane region" description="Helical" evidence="17">
    <location>
        <begin position="12"/>
        <end position="34"/>
    </location>
</feature>
<evidence type="ECO:0000256" key="3">
    <source>
        <dbReference type="ARBA" id="ARBA00006840"/>
    </source>
</evidence>
<keyword evidence="5" id="KW-0964">Secreted</keyword>
<dbReference type="Ensembl" id="ENSDCDT00010048114.1">
    <property type="protein sequence ID" value="ENSDCDP00010038484.1"/>
    <property type="gene ID" value="ENSDCDG00010024848.1"/>
</dbReference>
<evidence type="ECO:0000256" key="7">
    <source>
        <dbReference type="ARBA" id="ARBA00022889"/>
    </source>
</evidence>
<dbReference type="Pfam" id="PF00335">
    <property type="entry name" value="Tetraspanin"/>
    <property type="match status" value="1"/>
</dbReference>
<evidence type="ECO:0000256" key="6">
    <source>
        <dbReference type="ARBA" id="ARBA00022692"/>
    </source>
</evidence>
<dbReference type="Ensembl" id="ENSDCDT00010048098.1">
    <property type="protein sequence ID" value="ENSDCDP00010038472.1"/>
    <property type="gene ID" value="ENSDCDG00010024848.1"/>
</dbReference>
<evidence type="ECO:0000256" key="15">
    <source>
        <dbReference type="ARBA" id="ARBA00046464"/>
    </source>
</evidence>
<protein>
    <recommendedName>
        <fullName evidence="17">Tetraspanin</fullName>
    </recommendedName>
</protein>
<evidence type="ECO:0000313" key="18">
    <source>
        <dbReference type="Ensembl" id="ENSDCDP00010038489.1"/>
    </source>
</evidence>
<name>A0A8C4G214_9TELE</name>
<keyword evidence="13" id="KW-0278">Fertilization</keyword>
<keyword evidence="14" id="KW-0449">Lipoprotein</keyword>
<keyword evidence="4" id="KW-1003">Cell membrane</keyword>
<evidence type="ECO:0000256" key="9">
    <source>
        <dbReference type="ARBA" id="ARBA00023136"/>
    </source>
</evidence>
<dbReference type="AlphaFoldDB" id="A0A8C4G214"/>
<dbReference type="GO" id="GO:0007338">
    <property type="term" value="P:single fertilization"/>
    <property type="evidence" value="ECO:0007669"/>
    <property type="project" value="UniProtKB-KW"/>
</dbReference>
<dbReference type="PANTHER" id="PTHR19282">
    <property type="entry name" value="TETRASPANIN"/>
    <property type="match status" value="1"/>
</dbReference>
<accession>A0A8C4G214</accession>
<evidence type="ECO:0000256" key="2">
    <source>
        <dbReference type="ARBA" id="ARBA00004651"/>
    </source>
</evidence>
<dbReference type="InterPro" id="IPR008952">
    <property type="entry name" value="Tetraspanin_EC2_sf"/>
</dbReference>
<reference evidence="18" key="2">
    <citation type="submission" date="2025-05" db="UniProtKB">
        <authorList>
            <consortium name="Ensembl"/>
        </authorList>
    </citation>
    <scope>IDENTIFICATION</scope>
</reference>
<dbReference type="CDD" id="cd03152">
    <property type="entry name" value="CD9_LEL"/>
    <property type="match status" value="1"/>
</dbReference>
<dbReference type="GO" id="GO:0005886">
    <property type="term" value="C:plasma membrane"/>
    <property type="evidence" value="ECO:0007669"/>
    <property type="project" value="UniProtKB-SubCell"/>
</dbReference>
<dbReference type="GO" id="GO:0005576">
    <property type="term" value="C:extracellular region"/>
    <property type="evidence" value="ECO:0007669"/>
    <property type="project" value="UniProtKB-SubCell"/>
</dbReference>
<dbReference type="InterPro" id="IPR018499">
    <property type="entry name" value="Tetraspanin/Peripherin"/>
</dbReference>
<evidence type="ECO:0000256" key="16">
    <source>
        <dbReference type="ARBA" id="ARBA00054958"/>
    </source>
</evidence>
<gene>
    <name evidence="18" type="primary">LOC114794488</name>
</gene>
<feature type="transmembrane region" description="Helical" evidence="17">
    <location>
        <begin position="54"/>
        <end position="74"/>
    </location>
</feature>
<dbReference type="InterPro" id="IPR000301">
    <property type="entry name" value="Tetraspanin_animals"/>
</dbReference>
<evidence type="ECO:0000256" key="4">
    <source>
        <dbReference type="ARBA" id="ARBA00022475"/>
    </source>
</evidence>
<dbReference type="PIRSF" id="PIRSF002419">
    <property type="entry name" value="Tetraspanin"/>
    <property type="match status" value="1"/>
</dbReference>
<dbReference type="Ensembl" id="ENSDCDT00010048075.1">
    <property type="protein sequence ID" value="ENSDCDP00010038455.1"/>
    <property type="gene ID" value="ENSDCDG00010024848.1"/>
</dbReference>
<dbReference type="InterPro" id="IPR042055">
    <property type="entry name" value="CD9_LEL"/>
</dbReference>
<keyword evidence="12" id="KW-0325">Glycoprotein</keyword>
<comment type="similarity">
    <text evidence="3 17">Belongs to the tetraspanin (TM4SF) family.</text>
</comment>
<evidence type="ECO:0000256" key="10">
    <source>
        <dbReference type="ARBA" id="ARBA00023139"/>
    </source>
</evidence>
<dbReference type="OrthoDB" id="438211at2759"/>
<evidence type="ECO:0000256" key="14">
    <source>
        <dbReference type="ARBA" id="ARBA00023288"/>
    </source>
</evidence>
<comment type="function">
    <text evidence="16">Structural component of specialized membrane microdomains known as tetraspanin-enriched microdomains (TERMs), which act as platforms for receptor clustering and signaling. Participates thereby in diverse biological functions such as cell signal transduction, adhesion, migration and protein trafficking. Regulates neuronal differentiation in response to NGF by facilitating NGF-mediated activation of NTRK1/TRKA receptor tyrosine kinase and subsequent downstream signaling pathways. Plays a role in the inhibition of TNFalpha-induced apoptosis. Mechanistically, inhibits the NF-kappa-B signaling pathway by blocking phosphorylation of CHUK. Also promotes the stability of the thiamine transporter 1/SLC19A2 in intestinal epithelial cells leading to an increase of thiamine uptake process.</text>
</comment>
<evidence type="ECO:0000313" key="19">
    <source>
        <dbReference type="Proteomes" id="UP000694580"/>
    </source>
</evidence>